<comment type="similarity">
    <text evidence="2">Belongs to the glycosyltransferase 2 family.</text>
</comment>
<dbReference type="Pfam" id="PF04138">
    <property type="entry name" value="GtrA_DPMS_TM"/>
    <property type="match status" value="1"/>
</dbReference>
<dbReference type="GO" id="GO:0009247">
    <property type="term" value="P:glycolipid biosynthetic process"/>
    <property type="evidence" value="ECO:0007669"/>
    <property type="project" value="TreeGrafter"/>
</dbReference>
<protein>
    <submittedName>
        <fullName evidence="11">Glycosyltransferase family 2 protein</fullName>
    </submittedName>
</protein>
<proteinExistence type="inferred from homology"/>
<evidence type="ECO:0000256" key="8">
    <source>
        <dbReference type="SAM" id="Phobius"/>
    </source>
</evidence>
<evidence type="ECO:0000259" key="9">
    <source>
        <dbReference type="Pfam" id="PF00535"/>
    </source>
</evidence>
<dbReference type="AlphaFoldDB" id="A0A2M8F3Z2"/>
<feature type="domain" description="Glycosyltransferase 2-like" evidence="9">
    <location>
        <begin position="6"/>
        <end position="148"/>
    </location>
</feature>
<keyword evidence="7 8" id="KW-0472">Membrane</keyword>
<reference evidence="12" key="1">
    <citation type="submission" date="2017-09" db="EMBL/GenBank/DDBJ databases">
        <title>Depth-based differentiation of microbial function through sediment-hosted aquifers and enrichment of novel symbionts in the deep terrestrial subsurface.</title>
        <authorList>
            <person name="Probst A.J."/>
            <person name="Ladd B."/>
            <person name="Jarett J.K."/>
            <person name="Geller-Mcgrath D.E."/>
            <person name="Sieber C.M.K."/>
            <person name="Emerson J.B."/>
            <person name="Anantharaman K."/>
            <person name="Thomas B.C."/>
            <person name="Malmstrom R."/>
            <person name="Stieglmeier M."/>
            <person name="Klingl A."/>
            <person name="Woyke T."/>
            <person name="Ryan C.M."/>
            <person name="Banfield J.F."/>
        </authorList>
    </citation>
    <scope>NUCLEOTIDE SEQUENCE [LARGE SCALE GENOMIC DNA]</scope>
</reference>
<dbReference type="InterPro" id="IPR029044">
    <property type="entry name" value="Nucleotide-diphossugar_trans"/>
</dbReference>
<comment type="subcellular location">
    <subcellularLocation>
        <location evidence="1">Membrane</location>
        <topology evidence="1">Multi-pass membrane protein</topology>
    </subcellularLocation>
</comment>
<dbReference type="GO" id="GO:0016020">
    <property type="term" value="C:membrane"/>
    <property type="evidence" value="ECO:0007669"/>
    <property type="project" value="UniProtKB-SubCell"/>
</dbReference>
<feature type="transmembrane region" description="Helical" evidence="8">
    <location>
        <begin position="341"/>
        <end position="360"/>
    </location>
</feature>
<sequence>MRTAVIVLPTYNESKNITEVLERIFNVAKTIDQWTIHVLVVDSNSPDKTSEIVKKLQNKYTSLSLLITEKEGLGQAYIHGFSKALETLHPYVLFEMDADLSHNPNDIPKFLKKIEEGADFVVGSRYILGGSIPANWGLHRKLFSILGNWIVRLGFMKLSVTEWTNGYRAIKSWVVKKHLDDLKGYTGYVFQVALLDNALKSGAKIQEIPVNFTDRVKGSSKIDSVEYIYQTLKYVFLNSSFIKFAIVGGIGFIIDFGISYVFIENLKIVVWMTTIISAETAIISNFYLNNQWSFKHKRLSRSESSLLWSFLKFNIIASGSLIIQTVGMSVTTHIFGLEYWYLYKVIIIIFVIIPYSYFFYNKLVWKDK</sequence>
<evidence type="ECO:0000313" key="12">
    <source>
        <dbReference type="Proteomes" id="UP000231383"/>
    </source>
</evidence>
<dbReference type="EMBL" id="PFSC01000016">
    <property type="protein sequence ID" value="PJC34002.1"/>
    <property type="molecule type" value="Genomic_DNA"/>
</dbReference>
<evidence type="ECO:0000313" key="11">
    <source>
        <dbReference type="EMBL" id="PJC34002.1"/>
    </source>
</evidence>
<name>A0A2M8F3Z2_9BACT</name>
<keyword evidence="4 11" id="KW-0808">Transferase</keyword>
<dbReference type="InterPro" id="IPR001173">
    <property type="entry name" value="Glyco_trans_2-like"/>
</dbReference>
<dbReference type="GO" id="GO:0000271">
    <property type="term" value="P:polysaccharide biosynthetic process"/>
    <property type="evidence" value="ECO:0007669"/>
    <property type="project" value="InterPro"/>
</dbReference>
<keyword evidence="3" id="KW-0328">Glycosyltransferase</keyword>
<dbReference type="Gene3D" id="3.90.550.10">
    <property type="entry name" value="Spore Coat Polysaccharide Biosynthesis Protein SpsA, Chain A"/>
    <property type="match status" value="1"/>
</dbReference>
<evidence type="ECO:0000256" key="6">
    <source>
        <dbReference type="ARBA" id="ARBA00022989"/>
    </source>
</evidence>
<evidence type="ECO:0000256" key="2">
    <source>
        <dbReference type="ARBA" id="ARBA00006739"/>
    </source>
</evidence>
<accession>A0A2M8F3Z2</accession>
<evidence type="ECO:0000256" key="3">
    <source>
        <dbReference type="ARBA" id="ARBA00022676"/>
    </source>
</evidence>
<evidence type="ECO:0000256" key="5">
    <source>
        <dbReference type="ARBA" id="ARBA00022692"/>
    </source>
</evidence>
<dbReference type="FunFam" id="3.90.550.10:FF:000122">
    <property type="entry name" value="Dolichol-phosphate mannosyltransferase subunit 1"/>
    <property type="match status" value="1"/>
</dbReference>
<dbReference type="InterPro" id="IPR039528">
    <property type="entry name" value="DPM1-like"/>
</dbReference>
<dbReference type="InterPro" id="IPR007267">
    <property type="entry name" value="GtrA_DPMS_TM"/>
</dbReference>
<dbReference type="CDD" id="cd06442">
    <property type="entry name" value="DPM1_like"/>
    <property type="match status" value="1"/>
</dbReference>
<feature type="domain" description="GtrA/DPMS transmembrane" evidence="10">
    <location>
        <begin position="243"/>
        <end position="365"/>
    </location>
</feature>
<organism evidence="11 12">
    <name type="scientific">Candidatus Roizmanbacteria bacterium CG_4_9_14_0_2_um_filter_39_13</name>
    <dbReference type="NCBI Taxonomy" id="1974839"/>
    <lineage>
        <taxon>Bacteria</taxon>
        <taxon>Candidatus Roizmaniibacteriota</taxon>
    </lineage>
</organism>
<evidence type="ECO:0000256" key="7">
    <source>
        <dbReference type="ARBA" id="ARBA00023136"/>
    </source>
</evidence>
<keyword evidence="6 8" id="KW-1133">Transmembrane helix</keyword>
<feature type="transmembrane region" description="Helical" evidence="8">
    <location>
        <begin position="309"/>
        <end position="335"/>
    </location>
</feature>
<dbReference type="Proteomes" id="UP000231383">
    <property type="component" value="Unassembled WGS sequence"/>
</dbReference>
<dbReference type="SUPFAM" id="SSF53448">
    <property type="entry name" value="Nucleotide-diphospho-sugar transferases"/>
    <property type="match status" value="1"/>
</dbReference>
<dbReference type="PANTHER" id="PTHR43398:SF1">
    <property type="entry name" value="DOLICHOL-PHOSPHATE MANNOSYLTRANSFERASE SUBUNIT 1"/>
    <property type="match status" value="1"/>
</dbReference>
<comment type="caution">
    <text evidence="11">The sequence shown here is derived from an EMBL/GenBank/DDBJ whole genome shotgun (WGS) entry which is preliminary data.</text>
</comment>
<evidence type="ECO:0000256" key="4">
    <source>
        <dbReference type="ARBA" id="ARBA00022679"/>
    </source>
</evidence>
<evidence type="ECO:0000256" key="1">
    <source>
        <dbReference type="ARBA" id="ARBA00004141"/>
    </source>
</evidence>
<dbReference type="PANTHER" id="PTHR43398">
    <property type="entry name" value="DOLICHOL-PHOSPHATE MANNOSYLTRANSFERASE SUBUNIT 1"/>
    <property type="match status" value="1"/>
</dbReference>
<feature type="transmembrane region" description="Helical" evidence="8">
    <location>
        <begin position="268"/>
        <end position="288"/>
    </location>
</feature>
<dbReference type="Pfam" id="PF00535">
    <property type="entry name" value="Glycos_transf_2"/>
    <property type="match status" value="1"/>
</dbReference>
<gene>
    <name evidence="11" type="ORF">CO051_00540</name>
</gene>
<dbReference type="GO" id="GO:0004582">
    <property type="term" value="F:dolichyl-phosphate beta-D-mannosyltransferase activity"/>
    <property type="evidence" value="ECO:0007669"/>
    <property type="project" value="InterPro"/>
</dbReference>
<keyword evidence="5 8" id="KW-0812">Transmembrane</keyword>
<evidence type="ECO:0000259" key="10">
    <source>
        <dbReference type="Pfam" id="PF04138"/>
    </source>
</evidence>
<feature type="transmembrane region" description="Helical" evidence="8">
    <location>
        <begin position="241"/>
        <end position="262"/>
    </location>
</feature>